<dbReference type="Gene3D" id="2.130.10.10">
    <property type="entry name" value="YVTN repeat-like/Quinoprotein amine dehydrogenase"/>
    <property type="match status" value="1"/>
</dbReference>
<dbReference type="InterPro" id="IPR015943">
    <property type="entry name" value="WD40/YVTN_repeat-like_dom_sf"/>
</dbReference>
<organism evidence="1 2">
    <name type="scientific">Anoxybacteroides voinovskiense</name>
    <dbReference type="NCBI Taxonomy" id="230470"/>
    <lineage>
        <taxon>Bacteria</taxon>
        <taxon>Bacillati</taxon>
        <taxon>Bacillota</taxon>
        <taxon>Bacilli</taxon>
        <taxon>Bacillales</taxon>
        <taxon>Anoxybacillaceae</taxon>
        <taxon>Anoxybacteroides</taxon>
    </lineage>
</organism>
<protein>
    <submittedName>
        <fullName evidence="1">WD40 repeat protein</fullName>
    </submittedName>
</protein>
<name>A0A840DHT9_9BACL</name>
<dbReference type="AlphaFoldDB" id="A0A840DHT9"/>
<dbReference type="SUPFAM" id="SSF82171">
    <property type="entry name" value="DPP6 N-terminal domain-like"/>
    <property type="match status" value="1"/>
</dbReference>
<evidence type="ECO:0000313" key="2">
    <source>
        <dbReference type="Proteomes" id="UP000559598"/>
    </source>
</evidence>
<keyword evidence="2" id="KW-1185">Reference proteome</keyword>
<gene>
    <name evidence="1" type="ORF">GGR02_000370</name>
</gene>
<dbReference type="Proteomes" id="UP000559598">
    <property type="component" value="Unassembled WGS sequence"/>
</dbReference>
<comment type="caution">
    <text evidence="1">The sequence shown here is derived from an EMBL/GenBank/DDBJ whole genome shotgun (WGS) entry which is preliminary data.</text>
</comment>
<proteinExistence type="predicted"/>
<evidence type="ECO:0000313" key="1">
    <source>
        <dbReference type="EMBL" id="MBB4072624.1"/>
    </source>
</evidence>
<accession>A0A840DHT9</accession>
<dbReference type="RefSeq" id="WP_027407958.1">
    <property type="nucleotide sequence ID" value="NZ_BMNP01000001.1"/>
</dbReference>
<sequence>MFQMKLIKKLKTSYSIRLSGDKRFLCHNMNNKTIVYDITTWEKVAELNKPNYPQDIRFSLDNNYLLIKSTTGTICVYRTADFQLVRKVQSKKSFKLVEGDVNFTKDHPLILSAVETNNGRQIGAIHIHTGEYMVLTKFKNDDTLIYYHQFVRDRNEHLFTLSYVNEMDYRENRIVKLKEPINKQPIELKSHSEVPIWDSVVFDPVHDVYILVNDYEVILMDSDCKSVLKKVHIVGNRFTERQIGFFRHLHQSQDGRFIVLTYSESVVILRYEDLKTIWIESVPYASFAEFSNDDQYLLVGTWECGYVFENNLPQRF</sequence>
<reference evidence="1 2" key="1">
    <citation type="submission" date="2020-08" db="EMBL/GenBank/DDBJ databases">
        <title>Genomic Encyclopedia of Type Strains, Phase IV (KMG-IV): sequencing the most valuable type-strain genomes for metagenomic binning, comparative biology and taxonomic classification.</title>
        <authorList>
            <person name="Goeker M."/>
        </authorList>
    </citation>
    <scope>NUCLEOTIDE SEQUENCE [LARGE SCALE GENOMIC DNA]</scope>
    <source>
        <strain evidence="1 2">DSM 17075</strain>
    </source>
</reference>
<dbReference type="EMBL" id="JACIDE010000002">
    <property type="protein sequence ID" value="MBB4072624.1"/>
    <property type="molecule type" value="Genomic_DNA"/>
</dbReference>